<gene>
    <name evidence="4" type="ORF">UFOPK2399_01443</name>
</gene>
<keyword evidence="2" id="KW-0233">DNA recombination</keyword>
<dbReference type="GO" id="GO:0003677">
    <property type="term" value="F:DNA binding"/>
    <property type="evidence" value="ECO:0007669"/>
    <property type="project" value="UniProtKB-KW"/>
</dbReference>
<dbReference type="GO" id="GO:0015074">
    <property type="term" value="P:DNA integration"/>
    <property type="evidence" value="ECO:0007669"/>
    <property type="project" value="InterPro"/>
</dbReference>
<dbReference type="PANTHER" id="PTHR30349">
    <property type="entry name" value="PHAGE INTEGRASE-RELATED"/>
    <property type="match status" value="1"/>
</dbReference>
<dbReference type="InterPro" id="IPR002104">
    <property type="entry name" value="Integrase_catalytic"/>
</dbReference>
<organism evidence="4">
    <name type="scientific">freshwater metagenome</name>
    <dbReference type="NCBI Taxonomy" id="449393"/>
    <lineage>
        <taxon>unclassified sequences</taxon>
        <taxon>metagenomes</taxon>
        <taxon>ecological metagenomes</taxon>
    </lineage>
</organism>
<name>A0A6J6Q2N1_9ZZZZ</name>
<proteinExistence type="predicted"/>
<evidence type="ECO:0000313" key="4">
    <source>
        <dbReference type="EMBL" id="CAB4702414.1"/>
    </source>
</evidence>
<dbReference type="InterPro" id="IPR011010">
    <property type="entry name" value="DNA_brk_join_enz"/>
</dbReference>
<reference evidence="4" key="1">
    <citation type="submission" date="2020-05" db="EMBL/GenBank/DDBJ databases">
        <authorList>
            <person name="Chiriac C."/>
            <person name="Salcher M."/>
            <person name="Ghai R."/>
            <person name="Kavagutti S V."/>
        </authorList>
    </citation>
    <scope>NUCLEOTIDE SEQUENCE</scope>
</reference>
<protein>
    <submittedName>
        <fullName evidence="4">Unannotated protein</fullName>
    </submittedName>
</protein>
<dbReference type="Pfam" id="PF00589">
    <property type="entry name" value="Phage_integrase"/>
    <property type="match status" value="1"/>
</dbReference>
<dbReference type="PROSITE" id="PS51898">
    <property type="entry name" value="TYR_RECOMBINASE"/>
    <property type="match status" value="1"/>
</dbReference>
<accession>A0A6J6Q2N1</accession>
<dbReference type="Gene3D" id="1.10.443.10">
    <property type="entry name" value="Intergrase catalytic core"/>
    <property type="match status" value="1"/>
</dbReference>
<dbReference type="InterPro" id="IPR013762">
    <property type="entry name" value="Integrase-like_cat_sf"/>
</dbReference>
<dbReference type="GO" id="GO:0006310">
    <property type="term" value="P:DNA recombination"/>
    <property type="evidence" value="ECO:0007669"/>
    <property type="project" value="UniProtKB-KW"/>
</dbReference>
<dbReference type="PANTHER" id="PTHR30349:SF41">
    <property type="entry name" value="INTEGRASE_RECOMBINASE PROTEIN MJ0367-RELATED"/>
    <property type="match status" value="1"/>
</dbReference>
<evidence type="ECO:0000256" key="1">
    <source>
        <dbReference type="ARBA" id="ARBA00023125"/>
    </source>
</evidence>
<evidence type="ECO:0000259" key="3">
    <source>
        <dbReference type="PROSITE" id="PS51898"/>
    </source>
</evidence>
<dbReference type="AlphaFoldDB" id="A0A6J6Q2N1"/>
<sequence length="206" mass="22182">MTSQREPANKGNKLPGEVLQAEEVKALIKVCGPGPSGVRNAALIAAMFGSGLRVSEALALKPSDLDLKNGTVTVKHGKGDKARIVAIDPSAQAIIEKWMERRTRLGLNGRQPLFCTISKGENFGTSIDSSYVRRLLPRLAQRAGIERRVHPHALRHSLASALAMEGKPLPTITAQLGHSSTAVTDRHLAKIAPADLVIQIRDRGRL</sequence>
<feature type="domain" description="Tyr recombinase" evidence="3">
    <location>
        <begin position="13"/>
        <end position="201"/>
    </location>
</feature>
<evidence type="ECO:0000256" key="2">
    <source>
        <dbReference type="ARBA" id="ARBA00023172"/>
    </source>
</evidence>
<keyword evidence="1" id="KW-0238">DNA-binding</keyword>
<dbReference type="EMBL" id="CAEZXP010000005">
    <property type="protein sequence ID" value="CAB4702414.1"/>
    <property type="molecule type" value="Genomic_DNA"/>
</dbReference>
<dbReference type="SUPFAM" id="SSF56349">
    <property type="entry name" value="DNA breaking-rejoining enzymes"/>
    <property type="match status" value="1"/>
</dbReference>
<dbReference type="InterPro" id="IPR050090">
    <property type="entry name" value="Tyrosine_recombinase_XerCD"/>
</dbReference>